<gene>
    <name evidence="1" type="ORF">ACFPM4_19775</name>
</gene>
<sequence length="420" mass="48020">MKRLHRLLISILALFFITGCSFYEPNTSLMSPPKLPGTKAELKESLSKYIPNNADLLTPINSEKNNPIMLVDLDGDGKEEAIVFYQSTVKTELAKGIILKNNDGWEKVASIDGGGAVLVDLQFTDITNDNRKEIIAGFTYSEESTERGLLIYDIFSEETPKLLLDESYSHFLVDNFDEKEAQELILIKFDKGKFNTLLLYGQEKDTLVVRDRLELDPYINGYYNLISGKVSTTKNGIMLDASIGAHSATTYIIVVEENRLQNMYSQIAEKPLHDTFKIAAVKSEDINFDGILEYGTLIEPVLEKQLAYVDTPYITVYYQIGENDQTEIIDKLFIQYQLQYKISIPLHWPAIKINQSDDRKYTEILDAETNDVLFDVYVTNKYYDPNDEWTILAENNNFIYLSKSADEETENLFQLLNENE</sequence>
<dbReference type="Proteomes" id="UP001596147">
    <property type="component" value="Unassembled WGS sequence"/>
</dbReference>
<reference evidence="2" key="1">
    <citation type="journal article" date="2019" name="Int. J. Syst. Evol. Microbiol.">
        <title>The Global Catalogue of Microorganisms (GCM) 10K type strain sequencing project: providing services to taxonomists for standard genome sequencing and annotation.</title>
        <authorList>
            <consortium name="The Broad Institute Genomics Platform"/>
            <consortium name="The Broad Institute Genome Sequencing Center for Infectious Disease"/>
            <person name="Wu L."/>
            <person name="Ma J."/>
        </authorList>
    </citation>
    <scope>NUCLEOTIDE SEQUENCE [LARGE SCALE GENOMIC DNA]</scope>
    <source>
        <strain evidence="2">CGMCC 1.12237</strain>
    </source>
</reference>
<dbReference type="InterPro" id="IPR028994">
    <property type="entry name" value="Integrin_alpha_N"/>
</dbReference>
<name>A0ABW0LMM5_9BACI</name>
<dbReference type="SUPFAM" id="SSF69318">
    <property type="entry name" value="Integrin alpha N-terminal domain"/>
    <property type="match status" value="1"/>
</dbReference>
<comment type="caution">
    <text evidence="1">The sequence shown here is derived from an EMBL/GenBank/DDBJ whole genome shotgun (WGS) entry which is preliminary data.</text>
</comment>
<protein>
    <submittedName>
        <fullName evidence="1">FG-GAP repeat domain-containing protein</fullName>
    </submittedName>
</protein>
<dbReference type="EMBL" id="JBHSMC010000044">
    <property type="protein sequence ID" value="MFC5466968.1"/>
    <property type="molecule type" value="Genomic_DNA"/>
</dbReference>
<organism evidence="1 2">
    <name type="scientific">Lederbergia graminis</name>
    <dbReference type="NCBI Taxonomy" id="735518"/>
    <lineage>
        <taxon>Bacteria</taxon>
        <taxon>Bacillati</taxon>
        <taxon>Bacillota</taxon>
        <taxon>Bacilli</taxon>
        <taxon>Bacillales</taxon>
        <taxon>Bacillaceae</taxon>
        <taxon>Lederbergia</taxon>
    </lineage>
</organism>
<dbReference type="PROSITE" id="PS51257">
    <property type="entry name" value="PROKAR_LIPOPROTEIN"/>
    <property type="match status" value="1"/>
</dbReference>
<evidence type="ECO:0000313" key="2">
    <source>
        <dbReference type="Proteomes" id="UP001596147"/>
    </source>
</evidence>
<accession>A0ABW0LMM5</accession>
<dbReference type="RefSeq" id="WP_382355676.1">
    <property type="nucleotide sequence ID" value="NZ_JBHSMC010000044.1"/>
</dbReference>
<proteinExistence type="predicted"/>
<keyword evidence="2" id="KW-1185">Reference proteome</keyword>
<evidence type="ECO:0000313" key="1">
    <source>
        <dbReference type="EMBL" id="MFC5466968.1"/>
    </source>
</evidence>